<keyword evidence="2" id="KW-0326">Glycosidase</keyword>
<dbReference type="PANTHER" id="PTHR31308">
    <property type="match status" value="1"/>
</dbReference>
<feature type="transmembrane region" description="Helical" evidence="3">
    <location>
        <begin position="146"/>
        <end position="167"/>
    </location>
</feature>
<feature type="transmembrane region" description="Helical" evidence="3">
    <location>
        <begin position="79"/>
        <end position="98"/>
    </location>
</feature>
<protein>
    <submittedName>
        <fullName evidence="5">Aryl-phospho-beta-D-glucosidase BglC (GH1 family)</fullName>
    </submittedName>
</protein>
<dbReference type="GO" id="GO:0000272">
    <property type="term" value="P:polysaccharide catabolic process"/>
    <property type="evidence" value="ECO:0007669"/>
    <property type="project" value="InterPro"/>
</dbReference>
<evidence type="ECO:0000259" key="4">
    <source>
        <dbReference type="Pfam" id="PF00150"/>
    </source>
</evidence>
<organism evidence="5 6">
    <name type="scientific">Microterricola gilva</name>
    <dbReference type="NCBI Taxonomy" id="393267"/>
    <lineage>
        <taxon>Bacteria</taxon>
        <taxon>Bacillati</taxon>
        <taxon>Actinomycetota</taxon>
        <taxon>Actinomycetes</taxon>
        <taxon>Micrococcales</taxon>
        <taxon>Microbacteriaceae</taxon>
        <taxon>Microterricola</taxon>
    </lineage>
</organism>
<accession>A0A4Q8AK45</accession>
<dbReference type="PANTHER" id="PTHR31308:SF3">
    <property type="entry name" value="ENDOGLYCOCERAMIDASE"/>
    <property type="match status" value="1"/>
</dbReference>
<dbReference type="OrthoDB" id="4771662at2"/>
<feature type="transmembrane region" description="Helical" evidence="3">
    <location>
        <begin position="48"/>
        <end position="67"/>
    </location>
</feature>
<evidence type="ECO:0000256" key="2">
    <source>
        <dbReference type="ARBA" id="ARBA00023295"/>
    </source>
</evidence>
<name>A0A4Q8AK45_9MICO</name>
<evidence type="ECO:0000313" key="5">
    <source>
        <dbReference type="EMBL" id="RZU64834.1"/>
    </source>
</evidence>
<feature type="transmembrane region" description="Helical" evidence="3">
    <location>
        <begin position="282"/>
        <end position="304"/>
    </location>
</feature>
<evidence type="ECO:0000256" key="1">
    <source>
        <dbReference type="ARBA" id="ARBA00022801"/>
    </source>
</evidence>
<dbReference type="RefSeq" id="WP_130505273.1">
    <property type="nucleotide sequence ID" value="NZ_SHLC01000001.1"/>
</dbReference>
<evidence type="ECO:0000313" key="6">
    <source>
        <dbReference type="Proteomes" id="UP000291483"/>
    </source>
</evidence>
<sequence length="776" mass="81766">MKSVRRPVVALSSMAILVLVQAVADPTGLLALVGWPGAALRFDLGLWPLAPYVIFVPVLLGVTWWATLRAGDRFWMHTAGLTLAVLLAQATACFAMTWDAATAVWAAGYVAVKAVPAALIVAGFSRWFGGPRERLTFSAGSVWPPAVLFAGIAPLVAGLWWTGAAYAPGIPVARPERGALAMIVAVALLAGVTAVCLRWTRLRVPGVLGGWLAALIAGGIVGLVQGAVSIVVDGGVSGDVWPLMVTYIAVADGLAFGACVGWVVGLGALATDRVLARSSARTPMLVAASVAVVALAAALLVPALGTGSAAAASAAPAGFLRADGDIITDGDGNQVLLRGVNVNQLVDFYQPQPDVPVTRPLTEDDYAAMAEQGFNVVRLNLSWSALEPERGTLDPEYVEQITDAVGWGKRHGIYTVLDMHQDSWWNGPTEEGTACRPGTEPMWGYDGAPEWATITDGAPRCQFMGRDISPAGNRAFQHFYFDTDGVQSALARSWGELAGLFADEPMVAGFDLLNEPGFGQTAPVTTSHQLGRFYDRAIQEIRAAGAPQIVFFEPSILWSGLGFDSGPTPGFTDDDNIVFSPHLYAESITMDRDLGIPPIVSLERQFTLAERVAAEYGAPLWSGEYGYWGEDDDVLQRLNRYADAEDEHILGSAYWVWKQACGDPQNGIGPVGNALMMQDCATGGDAPPKADLLAVLSRAYPRTSPGVLTSLKADGASLELAGTTPERSCGLEVWIPGTGEPELATTGLTDVESVAVPGGWSITGCAEGDYSLSTAP</sequence>
<dbReference type="SUPFAM" id="SSF51445">
    <property type="entry name" value="(Trans)glycosidases"/>
    <property type="match status" value="1"/>
</dbReference>
<evidence type="ECO:0000256" key="3">
    <source>
        <dbReference type="SAM" id="Phobius"/>
    </source>
</evidence>
<dbReference type="GO" id="GO:0004553">
    <property type="term" value="F:hydrolase activity, hydrolyzing O-glycosyl compounds"/>
    <property type="evidence" value="ECO:0007669"/>
    <property type="project" value="InterPro"/>
</dbReference>
<comment type="caution">
    <text evidence="5">The sequence shown here is derived from an EMBL/GenBank/DDBJ whole genome shotgun (WGS) entry which is preliminary data.</text>
</comment>
<keyword evidence="3" id="KW-1133">Transmembrane helix</keyword>
<keyword evidence="3" id="KW-0472">Membrane</keyword>
<dbReference type="InterPro" id="IPR001547">
    <property type="entry name" value="Glyco_hydro_5"/>
</dbReference>
<keyword evidence="1" id="KW-0378">Hydrolase</keyword>
<keyword evidence="3" id="KW-0812">Transmembrane</keyword>
<feature type="domain" description="Glycoside hydrolase family 5" evidence="4">
    <location>
        <begin position="330"/>
        <end position="659"/>
    </location>
</feature>
<proteinExistence type="predicted"/>
<dbReference type="InterPro" id="IPR052066">
    <property type="entry name" value="Glycosphingolipid_Hydrolases"/>
</dbReference>
<feature type="transmembrane region" description="Helical" evidence="3">
    <location>
        <begin position="211"/>
        <end position="232"/>
    </location>
</feature>
<dbReference type="Proteomes" id="UP000291483">
    <property type="component" value="Unassembled WGS sequence"/>
</dbReference>
<feature type="transmembrane region" description="Helical" evidence="3">
    <location>
        <begin position="179"/>
        <end position="199"/>
    </location>
</feature>
<gene>
    <name evidence="5" type="ORF">EV379_1143</name>
</gene>
<dbReference type="Pfam" id="PF00150">
    <property type="entry name" value="Cellulase"/>
    <property type="match status" value="1"/>
</dbReference>
<feature type="transmembrane region" description="Helical" evidence="3">
    <location>
        <begin position="104"/>
        <end position="125"/>
    </location>
</feature>
<feature type="transmembrane region" description="Helical" evidence="3">
    <location>
        <begin position="244"/>
        <end position="270"/>
    </location>
</feature>
<keyword evidence="6" id="KW-1185">Reference proteome</keyword>
<dbReference type="Gene3D" id="3.20.20.80">
    <property type="entry name" value="Glycosidases"/>
    <property type="match status" value="1"/>
</dbReference>
<dbReference type="InterPro" id="IPR017853">
    <property type="entry name" value="GH"/>
</dbReference>
<dbReference type="AlphaFoldDB" id="A0A4Q8AK45"/>
<dbReference type="EMBL" id="SHLC01000001">
    <property type="protein sequence ID" value="RZU64834.1"/>
    <property type="molecule type" value="Genomic_DNA"/>
</dbReference>
<reference evidence="5 6" key="1">
    <citation type="submission" date="2019-02" db="EMBL/GenBank/DDBJ databases">
        <title>Sequencing the genomes of 1000 actinobacteria strains.</title>
        <authorList>
            <person name="Klenk H.-P."/>
        </authorList>
    </citation>
    <scope>NUCLEOTIDE SEQUENCE [LARGE SCALE GENOMIC DNA]</scope>
    <source>
        <strain evidence="5 6">DSM 18319</strain>
    </source>
</reference>